<name>A0A6L2NQE0_TANCI</name>
<sequence>MSLGWRKILQVRPLVRQFIWYSLGSSNMASVWFNHWFSISPLSDIVSSLIKLVLIFRLRLWMFYLMGDRLGWLIDGINKEFYVDSVSDNVLPIGTSVDEHDVVWFTYCIPRHAFNLWLVIKRKLETQYSLRLWDVWDHMQIYDGLPFVVAFLDSVVSCLIPISYKRFTRSVISKLVLATSCYFIWQERNCRLFKNQKRSQDQIIEVINSTIRLKLLIYKFKSTTNVKDFLIFGSYQIRSSSLLINGLFLHGFQGSGWLFYDVGRVGFKIGVPLKSYTLFSFKIGVPLESCTLFSFSRLQKERFLGSLVKLLVKFVCGYQMFEVRRAFSGAVYLGDHGNGLDGSTREYCMIKGNFMVNSDIKTSNGTISFTNDKVVKLMRLLNKKPGSFPHANVAVGHPNGTLAKITHVGKLKLNNDVVLFYVLVVPKDCLSFLSIHKLIKYKQVSLGLRRSRGPSKFPAKLNEYVLDDKKPIESKWIFRIIYKSNGEIERYTVGHVAKEMLKMKTGLYLSQRKYCLELLYEFGLLARRPVMTPLSENVVLAHRESEGDKYLTSGHDFRRWQKKMHFLLNTLKVVYVLTTPMPELLEDATVEAIRISAKWENEDYICRGHILNGMSNSLFDVYKNFESAKELWDSLESKYMAEDSSSKKFLDFKHTLKHGKDDLSLALLGSHLRIEESLKAQDTDKGKGKKRSSENNSGSSSNKKPKLECWKCGKTGHFKKDCRSGKKNNANAGGSGKGSKDQSQDQGYMHYKRMPEMSKDDLIHAIDENPEKCTTCNKKYVINFKDDASRAVVRLPDPKRKTLGEKGIDCIFVGYAEHSKSYRFYVIEPNDSISINLIKSRDAIFDENRFSSIPRPKDIRQNVHESQMDDHTDDVPNEIPKPQKVLRKILEPIVKLCNIGMLLSRKKQLMMRLDLDKRKGSIFDTYAPVARITTIRLLLALATIHNLVIHQMDVKTEFLNGYLDEDVYMKQPKGFVMPGTKDYGLSYVGYPSVLEGYSDASWINHVKDSSSTSRWVFLLGGEWLRNMIHEIPIWPKPRAPVSIRCDSAPTMARSYSQIYNRKSRHFGVRHSMIRELIRRRYKSTTTTTNSINKSPSDGVFFKDSYPKKGAVQMIKDEVGNEVEVPPVTAQQILARTRERKAKSTMLMKAPVALMNLMLLIVFLLLHAIVLRHKQIDQDDLEEMDLKWQVVMLSTRVKQFYKDCKIARNSGNRSIDFGNAGYRRSYNGKRPAKEEDEKALCEKLRKVNLEIVGYQYGLESIEGQLHVHQQNEVIYEEKIRALEYDVKDKKEEVIETVFDNRSSDEENSLANDRFKKDEGYHAVPPPLARNYRPLKFDLSFVGLDDSIYKFNISETVTSLTKDEKDALETSTAFVEKTKEVRLKKFRPVLLLSKIRKMTVTMTVFLDLPIFLLRLIL</sequence>
<comment type="caution">
    <text evidence="5">The sequence shown here is derived from an EMBL/GenBank/DDBJ whole genome shotgun (WGS) entry which is preliminary data.</text>
</comment>
<feature type="transmembrane region" description="Helical" evidence="3">
    <location>
        <begin position="1149"/>
        <end position="1170"/>
    </location>
</feature>
<dbReference type="Pfam" id="PF25597">
    <property type="entry name" value="SH3_retrovirus"/>
    <property type="match status" value="1"/>
</dbReference>
<protein>
    <submittedName>
        <fullName evidence="5">Zinc finger, CCHC-type</fullName>
    </submittedName>
</protein>
<dbReference type="InterPro" id="IPR001878">
    <property type="entry name" value="Znf_CCHC"/>
</dbReference>
<accession>A0A6L2NQE0</accession>
<dbReference type="PANTHER" id="PTHR47592">
    <property type="entry name" value="PBF68 PROTEIN"/>
    <property type="match status" value="1"/>
</dbReference>
<evidence type="ECO:0000256" key="3">
    <source>
        <dbReference type="SAM" id="Phobius"/>
    </source>
</evidence>
<proteinExistence type="predicted"/>
<organism evidence="5">
    <name type="scientific">Tanacetum cinerariifolium</name>
    <name type="common">Dalmatian daisy</name>
    <name type="synonym">Chrysanthemum cinerariifolium</name>
    <dbReference type="NCBI Taxonomy" id="118510"/>
    <lineage>
        <taxon>Eukaryota</taxon>
        <taxon>Viridiplantae</taxon>
        <taxon>Streptophyta</taxon>
        <taxon>Embryophyta</taxon>
        <taxon>Tracheophyta</taxon>
        <taxon>Spermatophyta</taxon>
        <taxon>Magnoliopsida</taxon>
        <taxon>eudicotyledons</taxon>
        <taxon>Gunneridae</taxon>
        <taxon>Pentapetalae</taxon>
        <taxon>asterids</taxon>
        <taxon>campanulids</taxon>
        <taxon>Asterales</taxon>
        <taxon>Asteraceae</taxon>
        <taxon>Asteroideae</taxon>
        <taxon>Anthemideae</taxon>
        <taxon>Anthemidinae</taxon>
        <taxon>Tanacetum</taxon>
    </lineage>
</organism>
<evidence type="ECO:0000256" key="2">
    <source>
        <dbReference type="SAM" id="MobiDB-lite"/>
    </source>
</evidence>
<dbReference type="Pfam" id="PF07727">
    <property type="entry name" value="RVT_2"/>
    <property type="match status" value="1"/>
</dbReference>
<dbReference type="SUPFAM" id="SSF57756">
    <property type="entry name" value="Retrovirus zinc finger-like domains"/>
    <property type="match status" value="1"/>
</dbReference>
<dbReference type="InterPro" id="IPR036875">
    <property type="entry name" value="Znf_CCHC_sf"/>
</dbReference>
<dbReference type="EMBL" id="BKCJ010009395">
    <property type="protein sequence ID" value="GEU86754.1"/>
    <property type="molecule type" value="Genomic_DNA"/>
</dbReference>
<evidence type="ECO:0000259" key="4">
    <source>
        <dbReference type="PROSITE" id="PS50158"/>
    </source>
</evidence>
<keyword evidence="3" id="KW-0472">Membrane</keyword>
<keyword evidence="1" id="KW-0863">Zinc-finger</keyword>
<dbReference type="SMART" id="SM00343">
    <property type="entry name" value="ZnF_C2HC"/>
    <property type="match status" value="1"/>
</dbReference>
<keyword evidence="3" id="KW-0812">Transmembrane</keyword>
<feature type="domain" description="CCHC-type" evidence="4">
    <location>
        <begin position="709"/>
        <end position="724"/>
    </location>
</feature>
<keyword evidence="3" id="KW-1133">Transmembrane helix</keyword>
<evidence type="ECO:0000256" key="1">
    <source>
        <dbReference type="PROSITE-ProRule" id="PRU00047"/>
    </source>
</evidence>
<dbReference type="PANTHER" id="PTHR47592:SF29">
    <property type="entry name" value="ZINC FINGER, CCHC-TYPE"/>
    <property type="match status" value="1"/>
</dbReference>
<dbReference type="InterPro" id="IPR013103">
    <property type="entry name" value="RVT_2"/>
</dbReference>
<feature type="region of interest" description="Disordered" evidence="2">
    <location>
        <begin position="678"/>
        <end position="705"/>
    </location>
</feature>
<evidence type="ECO:0000313" key="5">
    <source>
        <dbReference type="EMBL" id="GEU86754.1"/>
    </source>
</evidence>
<reference evidence="5" key="1">
    <citation type="journal article" date="2019" name="Sci. Rep.">
        <title>Draft genome of Tanacetum cinerariifolium, the natural source of mosquito coil.</title>
        <authorList>
            <person name="Yamashiro T."/>
            <person name="Shiraishi A."/>
            <person name="Satake H."/>
            <person name="Nakayama K."/>
        </authorList>
    </citation>
    <scope>NUCLEOTIDE SEQUENCE</scope>
</reference>
<dbReference type="GO" id="GO:0008270">
    <property type="term" value="F:zinc ion binding"/>
    <property type="evidence" value="ECO:0007669"/>
    <property type="project" value="UniProtKB-KW"/>
</dbReference>
<dbReference type="PROSITE" id="PS50158">
    <property type="entry name" value="ZF_CCHC"/>
    <property type="match status" value="1"/>
</dbReference>
<feature type="region of interest" description="Disordered" evidence="2">
    <location>
        <begin position="723"/>
        <end position="746"/>
    </location>
</feature>
<dbReference type="GO" id="GO:0003676">
    <property type="term" value="F:nucleic acid binding"/>
    <property type="evidence" value="ECO:0007669"/>
    <property type="project" value="InterPro"/>
</dbReference>
<dbReference type="InterPro" id="IPR057670">
    <property type="entry name" value="SH3_retrovirus"/>
</dbReference>
<dbReference type="Gene3D" id="4.10.60.10">
    <property type="entry name" value="Zinc finger, CCHC-type"/>
    <property type="match status" value="1"/>
</dbReference>
<dbReference type="Pfam" id="PF00098">
    <property type="entry name" value="zf-CCHC"/>
    <property type="match status" value="1"/>
</dbReference>
<keyword evidence="1" id="KW-0862">Zinc</keyword>
<dbReference type="Pfam" id="PF14223">
    <property type="entry name" value="Retrotran_gag_2"/>
    <property type="match status" value="1"/>
</dbReference>
<gene>
    <name evidence="5" type="ORF">Tci_058732</name>
</gene>
<keyword evidence="1" id="KW-0479">Metal-binding</keyword>